<dbReference type="GO" id="GO:0004386">
    <property type="term" value="F:helicase activity"/>
    <property type="evidence" value="ECO:0007669"/>
    <property type="project" value="UniProtKB-KW"/>
</dbReference>
<evidence type="ECO:0000259" key="6">
    <source>
        <dbReference type="PROSITE" id="PS51192"/>
    </source>
</evidence>
<dbReference type="STRING" id="1537102.L1LD17"/>
<dbReference type="VEuPathDB" id="PiroplasmaDB:BEWA_051990"/>
<name>L1LD17_THEEQ</name>
<keyword evidence="9" id="KW-1185">Reference proteome</keyword>
<comment type="caution">
    <text evidence="8">The sequence shown here is derived from an EMBL/GenBank/DDBJ whole genome shotgun (WGS) entry which is preliminary data.</text>
</comment>
<proteinExistence type="predicted"/>
<dbReference type="OrthoDB" id="10256233at2759"/>
<organism evidence="8 9">
    <name type="scientific">Theileria equi strain WA</name>
    <dbReference type="NCBI Taxonomy" id="1537102"/>
    <lineage>
        <taxon>Eukaryota</taxon>
        <taxon>Sar</taxon>
        <taxon>Alveolata</taxon>
        <taxon>Apicomplexa</taxon>
        <taxon>Aconoidasida</taxon>
        <taxon>Piroplasmida</taxon>
        <taxon>Theileriidae</taxon>
        <taxon>Theileria</taxon>
    </lineage>
</organism>
<dbReference type="PANTHER" id="PTHR47960">
    <property type="entry name" value="DEAD-BOX ATP-DEPENDENT RNA HELICASE 50"/>
    <property type="match status" value="1"/>
</dbReference>
<dbReference type="SUPFAM" id="SSF52540">
    <property type="entry name" value="P-loop containing nucleoside triphosphate hydrolases"/>
    <property type="match status" value="1"/>
</dbReference>
<reference evidence="8 9" key="1">
    <citation type="journal article" date="2012" name="BMC Genomics">
        <title>Comparative genomic analysis and phylogenetic position of Theileria equi.</title>
        <authorList>
            <person name="Kappmeyer L.S."/>
            <person name="Thiagarajan M."/>
            <person name="Herndon D.R."/>
            <person name="Ramsay J.D."/>
            <person name="Caler E."/>
            <person name="Djikeng A."/>
            <person name="Gillespie J.J."/>
            <person name="Lau A.O."/>
            <person name="Roalson E.H."/>
            <person name="Silva J.C."/>
            <person name="Silva M.G."/>
            <person name="Suarez C.E."/>
            <person name="Ueti M.W."/>
            <person name="Nene V.M."/>
            <person name="Mealey R.H."/>
            <person name="Knowles D.P."/>
            <person name="Brayton K.A."/>
        </authorList>
    </citation>
    <scope>NUCLEOTIDE SEQUENCE [LARGE SCALE GENOMIC DNA]</scope>
    <source>
        <strain evidence="8 9">WA</strain>
    </source>
</reference>
<dbReference type="InterPro" id="IPR014001">
    <property type="entry name" value="Helicase_ATP-bd"/>
</dbReference>
<dbReference type="EMBL" id="ACOU01000003">
    <property type="protein sequence ID" value="EKX73145.1"/>
    <property type="molecule type" value="Genomic_DNA"/>
</dbReference>
<sequence>MFHVAHKLKEGRSLLDSPTIPLSKQDAALSHFVGFFGESYYKIMQKKLGNAVSEYKSGISDVSQCTQRIKDEFMVAITKKFTLKENISHDVILDRQLFLIYTADLMASYILMFTGKGISHNLYKYIWSNWAFLDGNIDWLCCNWVLNCGNHDEDAHKNGTALDSIPNDELIDIIRLHKHHLSPDFVRQRSRNVLKTLDKASLLAIFQSIMIKALWGHSITPEDGSNSSEVEGKDSSIHPENDKRMTEKDQISSLHKWLKEYRKKKAQRTNVLLPRLSELKFHESESARNSKKYIGIIKTKINYIDIELNKMSENMHEHDADYSELNTTLYKTKGMLNTLLNVYESELVENSLVYGYINNNNGLNVMKSLLNAFDTSELLNLLSAVLLAIPELKPVITRQDYADYAIIPFNTLAKLCFIGIMRINPNISFSPSDTQHEENTESRRTDSVKPSSMVFEPYELKGVVKKSAKMLKMNLKIGGKEKKCLILTAERDRNITEGILSHISSYEALCKVLDNPDLEQIDSIDSKTAEAIRQTKISSIFKKMDDEQLNGTYIKVLKEIELNPKPFVQEETFEVQHSSFVNDIKTLFEENPEIDALELSKFYTENNTDSQYSVESERNGILRFLEGEDLDSLIDDSFSTRSVHEMSLSELRMLSEKVSNRIENDPNTDIITLNPYSDHKFTLTSLPTRKRTCINKAFRLFAKLGDYYTAEATENTYKNFFKRDNSNLEPTWQDPQLIENFIRPTHRVNTINVEKYLNKWLDLGLGTDVANAAVAWIKKSILDVVGREYDDLEIEPTQIQNMAIPTLLKDSSNLLIASNAASGKTLAYLLPIIQLLKNEEKKFLRKLRSPRALILVPNRELADQILSVIKGLGHVAKITCESLTGGYLMRKQRKHVNRLVDIVVATPDRLYKMNKYIDMSRIKFIVLDEANVLINEGFWPRAHQILDNLRHDPQLILVAPDYKFLDHFKRVQTSISRKGKHNISTIGCKIKGRDELNRRIEEYYGNSYENTIRGFSLCEEIFNCKKIVDEAWVHRPGRGVTHEFINVKSDDKVRALINLIRYGSARRCKKILVFCNTLQSCRAVHHYLVEAGLPATCLHGKVPILQRRKNYRDFINNAYGILVTTDVFSAGLDLNVDAAIMFDFPLNSMDYLRRSGRVGRLINNDAIAPKGISISLLKKRDLPLATAIQRSIKMPFFPLNNLSSRKSDYNIRTGRMRYLTQAGSYFKLAEILRREEIEGTFKYENMNSYLEKFRGAVKEQSKNSLKKIILRRRRICKRRRILLRRLKLMKRWNKAVRLKQRIISQIDKRVRKSDGSIHTRMNKENRKCPSLKDLKPIRGKLMKLKLIADKLNERILKRNDNALMKFINKVQLKAKDASIKEKDTKPKFHTIDKVKASIGKSVKRICSLV</sequence>
<feature type="region of interest" description="Disordered" evidence="5">
    <location>
        <begin position="221"/>
        <end position="249"/>
    </location>
</feature>
<keyword evidence="4" id="KW-0067">ATP-binding</keyword>
<dbReference type="SMART" id="SM00487">
    <property type="entry name" value="DEXDc"/>
    <property type="match status" value="1"/>
</dbReference>
<dbReference type="GO" id="GO:0005524">
    <property type="term" value="F:ATP binding"/>
    <property type="evidence" value="ECO:0007669"/>
    <property type="project" value="UniProtKB-KW"/>
</dbReference>
<accession>L1LD17</accession>
<evidence type="ECO:0000313" key="9">
    <source>
        <dbReference type="Proteomes" id="UP000031512"/>
    </source>
</evidence>
<feature type="domain" description="Helicase ATP-binding" evidence="6">
    <location>
        <begin position="805"/>
        <end position="957"/>
    </location>
</feature>
<dbReference type="RefSeq" id="XP_004832597.1">
    <property type="nucleotide sequence ID" value="XM_004832540.1"/>
</dbReference>
<dbReference type="InterPro" id="IPR027417">
    <property type="entry name" value="P-loop_NTPase"/>
</dbReference>
<dbReference type="KEGG" id="beq:BEWA_051990"/>
<dbReference type="CDD" id="cd18787">
    <property type="entry name" value="SF2_C_DEAD"/>
    <property type="match status" value="1"/>
</dbReference>
<dbReference type="GeneID" id="15802752"/>
<feature type="domain" description="Helicase C-terminal" evidence="7">
    <location>
        <begin position="1039"/>
        <end position="1210"/>
    </location>
</feature>
<dbReference type="GO" id="GO:0016787">
    <property type="term" value="F:hydrolase activity"/>
    <property type="evidence" value="ECO:0007669"/>
    <property type="project" value="UniProtKB-KW"/>
</dbReference>
<protein>
    <submittedName>
        <fullName evidence="8">DEAD box ATP-dependent RNA helicase family member protein</fullName>
    </submittedName>
</protein>
<feature type="compositionally biased region" description="Basic and acidic residues" evidence="5">
    <location>
        <begin position="230"/>
        <end position="249"/>
    </location>
</feature>
<dbReference type="GO" id="GO:0003676">
    <property type="term" value="F:nucleic acid binding"/>
    <property type="evidence" value="ECO:0007669"/>
    <property type="project" value="InterPro"/>
</dbReference>
<feature type="compositionally biased region" description="Basic and acidic residues" evidence="5">
    <location>
        <begin position="434"/>
        <end position="447"/>
    </location>
</feature>
<dbReference type="Pfam" id="PF00270">
    <property type="entry name" value="DEAD"/>
    <property type="match status" value="1"/>
</dbReference>
<dbReference type="Proteomes" id="UP000031512">
    <property type="component" value="Unassembled WGS sequence"/>
</dbReference>
<feature type="region of interest" description="Disordered" evidence="5">
    <location>
        <begin position="430"/>
        <end position="449"/>
    </location>
</feature>
<evidence type="ECO:0000256" key="1">
    <source>
        <dbReference type="ARBA" id="ARBA00022741"/>
    </source>
</evidence>
<evidence type="ECO:0000313" key="8">
    <source>
        <dbReference type="EMBL" id="EKX73145.1"/>
    </source>
</evidence>
<dbReference type="Pfam" id="PF00271">
    <property type="entry name" value="Helicase_C"/>
    <property type="match status" value="1"/>
</dbReference>
<keyword evidence="3 8" id="KW-0347">Helicase</keyword>
<dbReference type="PROSITE" id="PS51192">
    <property type="entry name" value="HELICASE_ATP_BIND_1"/>
    <property type="match status" value="1"/>
</dbReference>
<evidence type="ECO:0000256" key="3">
    <source>
        <dbReference type="ARBA" id="ARBA00022806"/>
    </source>
</evidence>
<evidence type="ECO:0000256" key="5">
    <source>
        <dbReference type="SAM" id="MobiDB-lite"/>
    </source>
</evidence>
<dbReference type="eggNOG" id="KOG0331">
    <property type="taxonomic scope" value="Eukaryota"/>
</dbReference>
<dbReference type="CDD" id="cd00268">
    <property type="entry name" value="DEADc"/>
    <property type="match status" value="1"/>
</dbReference>
<keyword evidence="1" id="KW-0547">Nucleotide-binding</keyword>
<dbReference type="SMART" id="SM00490">
    <property type="entry name" value="HELICc"/>
    <property type="match status" value="1"/>
</dbReference>
<dbReference type="Gene3D" id="3.40.50.300">
    <property type="entry name" value="P-loop containing nucleotide triphosphate hydrolases"/>
    <property type="match status" value="2"/>
</dbReference>
<dbReference type="InterPro" id="IPR001650">
    <property type="entry name" value="Helicase_C-like"/>
</dbReference>
<keyword evidence="2" id="KW-0378">Hydrolase</keyword>
<evidence type="ECO:0000256" key="4">
    <source>
        <dbReference type="ARBA" id="ARBA00022840"/>
    </source>
</evidence>
<evidence type="ECO:0000259" key="7">
    <source>
        <dbReference type="PROSITE" id="PS51194"/>
    </source>
</evidence>
<dbReference type="InterPro" id="IPR011545">
    <property type="entry name" value="DEAD/DEAH_box_helicase_dom"/>
</dbReference>
<dbReference type="PROSITE" id="PS51194">
    <property type="entry name" value="HELICASE_CTER"/>
    <property type="match status" value="1"/>
</dbReference>
<dbReference type="InterPro" id="IPR044742">
    <property type="entry name" value="DEAD/DEAH_RhlB"/>
</dbReference>
<evidence type="ECO:0000256" key="2">
    <source>
        <dbReference type="ARBA" id="ARBA00022801"/>
    </source>
</evidence>
<gene>
    <name evidence="8" type="ORF">BEWA_051990</name>
</gene>